<evidence type="ECO:0000313" key="2">
    <source>
        <dbReference type="EMBL" id="TFL05211.1"/>
    </source>
</evidence>
<sequence length="150" mass="16686">MLLFRALPRFLPIHRGIFLDFPPSCLPDSEAPDALTTATNDDDDNEHKMSNGPSSKSMSKQSGLTPQNQLFSSMAKDAGALASHIQTYTNSVDLSAQRASTRARDNSFAMSSWGSVSVRVQRVYYKKRLHMHRCNQLANCTIGPQDPTRR</sequence>
<dbReference type="EMBL" id="ML178817">
    <property type="protein sequence ID" value="TFL05211.1"/>
    <property type="molecule type" value="Genomic_DNA"/>
</dbReference>
<feature type="region of interest" description="Disordered" evidence="1">
    <location>
        <begin position="30"/>
        <end position="70"/>
    </location>
</feature>
<feature type="compositionally biased region" description="Polar residues" evidence="1">
    <location>
        <begin position="51"/>
        <end position="70"/>
    </location>
</feature>
<name>A0A5C3QXD4_9AGAR</name>
<proteinExistence type="predicted"/>
<gene>
    <name evidence="2" type="ORF">BDV98DRAFT_288400</name>
</gene>
<dbReference type="Proteomes" id="UP000305067">
    <property type="component" value="Unassembled WGS sequence"/>
</dbReference>
<evidence type="ECO:0000256" key="1">
    <source>
        <dbReference type="SAM" id="MobiDB-lite"/>
    </source>
</evidence>
<dbReference type="AlphaFoldDB" id="A0A5C3QXD4"/>
<evidence type="ECO:0000313" key="3">
    <source>
        <dbReference type="Proteomes" id="UP000305067"/>
    </source>
</evidence>
<protein>
    <submittedName>
        <fullName evidence="2">Uncharacterized protein</fullName>
    </submittedName>
</protein>
<accession>A0A5C3QXD4</accession>
<keyword evidence="3" id="KW-1185">Reference proteome</keyword>
<reference evidence="2 3" key="1">
    <citation type="journal article" date="2019" name="Nat. Ecol. Evol.">
        <title>Megaphylogeny resolves global patterns of mushroom evolution.</title>
        <authorList>
            <person name="Varga T."/>
            <person name="Krizsan K."/>
            <person name="Foldi C."/>
            <person name="Dima B."/>
            <person name="Sanchez-Garcia M."/>
            <person name="Sanchez-Ramirez S."/>
            <person name="Szollosi G.J."/>
            <person name="Szarkandi J.G."/>
            <person name="Papp V."/>
            <person name="Albert L."/>
            <person name="Andreopoulos W."/>
            <person name="Angelini C."/>
            <person name="Antonin V."/>
            <person name="Barry K.W."/>
            <person name="Bougher N.L."/>
            <person name="Buchanan P."/>
            <person name="Buyck B."/>
            <person name="Bense V."/>
            <person name="Catcheside P."/>
            <person name="Chovatia M."/>
            <person name="Cooper J."/>
            <person name="Damon W."/>
            <person name="Desjardin D."/>
            <person name="Finy P."/>
            <person name="Geml J."/>
            <person name="Haridas S."/>
            <person name="Hughes K."/>
            <person name="Justo A."/>
            <person name="Karasinski D."/>
            <person name="Kautmanova I."/>
            <person name="Kiss B."/>
            <person name="Kocsube S."/>
            <person name="Kotiranta H."/>
            <person name="LaButti K.M."/>
            <person name="Lechner B.E."/>
            <person name="Liimatainen K."/>
            <person name="Lipzen A."/>
            <person name="Lukacs Z."/>
            <person name="Mihaltcheva S."/>
            <person name="Morgado L.N."/>
            <person name="Niskanen T."/>
            <person name="Noordeloos M.E."/>
            <person name="Ohm R.A."/>
            <person name="Ortiz-Santana B."/>
            <person name="Ovrebo C."/>
            <person name="Racz N."/>
            <person name="Riley R."/>
            <person name="Savchenko A."/>
            <person name="Shiryaev A."/>
            <person name="Soop K."/>
            <person name="Spirin V."/>
            <person name="Szebenyi C."/>
            <person name="Tomsovsky M."/>
            <person name="Tulloss R.E."/>
            <person name="Uehling J."/>
            <person name="Grigoriev I.V."/>
            <person name="Vagvolgyi C."/>
            <person name="Papp T."/>
            <person name="Martin F.M."/>
            <person name="Miettinen O."/>
            <person name="Hibbett D.S."/>
            <person name="Nagy L.G."/>
        </authorList>
    </citation>
    <scope>NUCLEOTIDE SEQUENCE [LARGE SCALE GENOMIC DNA]</scope>
    <source>
        <strain evidence="2 3">CBS 309.79</strain>
    </source>
</reference>
<organism evidence="2 3">
    <name type="scientific">Pterulicium gracile</name>
    <dbReference type="NCBI Taxonomy" id="1884261"/>
    <lineage>
        <taxon>Eukaryota</taxon>
        <taxon>Fungi</taxon>
        <taxon>Dikarya</taxon>
        <taxon>Basidiomycota</taxon>
        <taxon>Agaricomycotina</taxon>
        <taxon>Agaricomycetes</taxon>
        <taxon>Agaricomycetidae</taxon>
        <taxon>Agaricales</taxon>
        <taxon>Pleurotineae</taxon>
        <taxon>Pterulaceae</taxon>
        <taxon>Pterulicium</taxon>
    </lineage>
</organism>